<comment type="subunit">
    <text evidence="1">Homodimer.</text>
</comment>
<organism evidence="6 7">
    <name type="scientific">Mycolicibacterium hassiacum (strain DSM 44199 / CIP 105218 / JCM 12690 / 3849)</name>
    <name type="common">Mycobacterium hassiacum</name>
    <dbReference type="NCBI Taxonomy" id="1122247"/>
    <lineage>
        <taxon>Bacteria</taxon>
        <taxon>Bacillati</taxon>
        <taxon>Actinomycetota</taxon>
        <taxon>Actinomycetes</taxon>
        <taxon>Mycobacteriales</taxon>
        <taxon>Mycobacteriaceae</taxon>
        <taxon>Mycolicibacterium</taxon>
    </lineage>
</organism>
<keyword evidence="2" id="KW-0805">Transcription regulation</keyword>
<dbReference type="InterPro" id="IPR009057">
    <property type="entry name" value="Homeodomain-like_sf"/>
</dbReference>
<name>K5B7B7_MYCHD</name>
<evidence type="ECO:0000256" key="3">
    <source>
        <dbReference type="ARBA" id="ARBA00023125"/>
    </source>
</evidence>
<dbReference type="PATRIC" id="fig|1122247.3.peg.4226"/>
<keyword evidence="3" id="KW-0238">DNA-binding</keyword>
<dbReference type="GO" id="GO:0003700">
    <property type="term" value="F:DNA-binding transcription factor activity"/>
    <property type="evidence" value="ECO:0007669"/>
    <property type="project" value="TreeGrafter"/>
</dbReference>
<evidence type="ECO:0000313" key="7">
    <source>
        <dbReference type="Proteomes" id="UP000006265"/>
    </source>
</evidence>
<feature type="compositionally biased region" description="Basic and acidic residues" evidence="5">
    <location>
        <begin position="1"/>
        <end position="14"/>
    </location>
</feature>
<evidence type="ECO:0000313" key="6">
    <source>
        <dbReference type="EMBL" id="EKF21668.1"/>
    </source>
</evidence>
<dbReference type="eggNOG" id="COG1309">
    <property type="taxonomic scope" value="Bacteria"/>
</dbReference>
<protein>
    <submittedName>
        <fullName evidence="6">Bacterial regulatory s, tetR family protein</fullName>
    </submittedName>
</protein>
<dbReference type="PROSITE" id="PS50977">
    <property type="entry name" value="HTH_TETR_2"/>
    <property type="match status" value="2"/>
</dbReference>
<dbReference type="AlphaFoldDB" id="K5B7B7"/>
<dbReference type="InterPro" id="IPR001647">
    <property type="entry name" value="HTH_TetR"/>
</dbReference>
<dbReference type="GO" id="GO:0045892">
    <property type="term" value="P:negative regulation of DNA-templated transcription"/>
    <property type="evidence" value="ECO:0007669"/>
    <property type="project" value="UniProtKB-ARBA"/>
</dbReference>
<evidence type="ECO:0000256" key="5">
    <source>
        <dbReference type="SAM" id="MobiDB-lite"/>
    </source>
</evidence>
<evidence type="ECO:0000256" key="4">
    <source>
        <dbReference type="ARBA" id="ARBA00023163"/>
    </source>
</evidence>
<dbReference type="FunFam" id="1.10.10.60:FF:000141">
    <property type="entry name" value="TetR family transcriptional regulator"/>
    <property type="match status" value="1"/>
</dbReference>
<dbReference type="OrthoDB" id="5112469at2"/>
<dbReference type="Pfam" id="PF00440">
    <property type="entry name" value="TetR_N"/>
    <property type="match status" value="2"/>
</dbReference>
<evidence type="ECO:0000256" key="1">
    <source>
        <dbReference type="ARBA" id="ARBA00011738"/>
    </source>
</evidence>
<evidence type="ECO:0000256" key="2">
    <source>
        <dbReference type="ARBA" id="ARBA00023015"/>
    </source>
</evidence>
<accession>K5B7B7</accession>
<gene>
    <name evidence="6" type="ORF">C731_4407</name>
</gene>
<reference evidence="6 7" key="1">
    <citation type="journal article" date="2012" name="J. Bacteriol.">
        <title>Genome sequence of Mycobacterium hassiacum DSM 44199, a rare source of heat-stable mycobacterial proteins.</title>
        <authorList>
            <person name="Tiago I."/>
            <person name="Maranha A."/>
            <person name="Mendes V."/>
            <person name="Alarico S."/>
            <person name="Moynihan P.J."/>
            <person name="Clarke A.J."/>
            <person name="Macedo-Ribeiro S."/>
            <person name="Pereira P.J."/>
            <person name="Empadinhas N."/>
        </authorList>
    </citation>
    <scope>NUCLEOTIDE SEQUENCE [LARGE SCALE GENOMIC DNA]</scope>
    <source>
        <strain evidence="7">DSM 44199 / CIP 105218 / JCM 12690 / 3849</strain>
    </source>
</reference>
<dbReference type="PANTHER" id="PTHR30055:SF146">
    <property type="entry name" value="HTH-TYPE TRANSCRIPTIONAL DUAL REGULATOR CECR"/>
    <property type="match status" value="1"/>
</dbReference>
<dbReference type="RefSeq" id="WP_005631639.1">
    <property type="nucleotide sequence ID" value="NZ_AMRA01000123.1"/>
</dbReference>
<feature type="region of interest" description="Disordered" evidence="5">
    <location>
        <begin position="222"/>
        <end position="243"/>
    </location>
</feature>
<dbReference type="PRINTS" id="PR00455">
    <property type="entry name" value="HTHTETR"/>
</dbReference>
<dbReference type="Gene3D" id="1.10.357.10">
    <property type="entry name" value="Tetracycline Repressor, domain 2"/>
    <property type="match status" value="2"/>
</dbReference>
<dbReference type="GO" id="GO:0000976">
    <property type="term" value="F:transcription cis-regulatory region binding"/>
    <property type="evidence" value="ECO:0007669"/>
    <property type="project" value="TreeGrafter"/>
</dbReference>
<comment type="caution">
    <text evidence="6">The sequence shown here is derived from an EMBL/GenBank/DDBJ whole genome shotgun (WGS) entry which is preliminary data.</text>
</comment>
<feature type="region of interest" description="Disordered" evidence="5">
    <location>
        <begin position="1"/>
        <end position="32"/>
    </location>
</feature>
<dbReference type="PANTHER" id="PTHR30055">
    <property type="entry name" value="HTH-TYPE TRANSCRIPTIONAL REGULATOR RUTR"/>
    <property type="match status" value="1"/>
</dbReference>
<keyword evidence="7" id="KW-1185">Reference proteome</keyword>
<dbReference type="STRING" id="1122247.GCA_000379865_00374"/>
<dbReference type="Proteomes" id="UP000006265">
    <property type="component" value="Unassembled WGS sequence"/>
</dbReference>
<sequence length="439" mass="47915">MPESPSRNRRDGTVRRPGYAASADSPVGRRGAKTRALIKSTAATLFTTNGFHGTSIDDIARSLGGSRATVYQYFANKDQIYAEMVGDCQQAVLDHVHGLGPLGPDDAGLEALRRWLRGWSDIYDSYAAVFLEFPAIGALDSVRVGDPARILTVVKEVHEVIADRLARAGVVGMDPLVASAVLTRIAHMVNLYRYRGMFDMPDRDATAAAVAATLQRIFFPEGGSDVDVPPRSGEPTPAPPATVLTATDARRSPVREDVLTVSSALFAERGYHGVGMEEIAAAAGISRATLYRHFNSKARILAELTDVAIDRTRELALELTAIADNGLDTGRLHDWILRFVVLHRRFHGVTRAWFDGAVIEELGETNILRSINALRDAADAVVAQLDLPDDTDPIIATGVVLAVLGRMTEPLEWAPDDPEYAAELILRILWRCLLRFQRT</sequence>
<dbReference type="SUPFAM" id="SSF46689">
    <property type="entry name" value="Homeodomain-like"/>
    <property type="match status" value="2"/>
</dbReference>
<proteinExistence type="predicted"/>
<dbReference type="EMBL" id="AMRA01000123">
    <property type="protein sequence ID" value="EKF21668.1"/>
    <property type="molecule type" value="Genomic_DNA"/>
</dbReference>
<dbReference type="InterPro" id="IPR050109">
    <property type="entry name" value="HTH-type_TetR-like_transc_reg"/>
</dbReference>
<keyword evidence="4" id="KW-0804">Transcription</keyword>